<dbReference type="GO" id="GO:0000155">
    <property type="term" value="F:phosphorelay sensor kinase activity"/>
    <property type="evidence" value="ECO:0007669"/>
    <property type="project" value="InterPro"/>
</dbReference>
<dbReference type="AlphaFoldDB" id="A0A2H9VS41"/>
<feature type="transmembrane region" description="Helical" evidence="1">
    <location>
        <begin position="123"/>
        <end position="142"/>
    </location>
</feature>
<dbReference type="InterPro" id="IPR036890">
    <property type="entry name" value="HATPase_C_sf"/>
</dbReference>
<proteinExistence type="predicted"/>
<dbReference type="EMBL" id="PGFJ01000001">
    <property type="protein sequence ID" value="PJJ83609.1"/>
    <property type="molecule type" value="Genomic_DNA"/>
</dbReference>
<accession>A0A2H9VS41</accession>
<dbReference type="InterPro" id="IPR010559">
    <property type="entry name" value="Sig_transdc_His_kin_internal"/>
</dbReference>
<feature type="transmembrane region" description="Helical" evidence="1">
    <location>
        <begin position="65"/>
        <end position="83"/>
    </location>
</feature>
<gene>
    <name evidence="3" type="ORF">CLV57_0595</name>
</gene>
<keyword evidence="1" id="KW-1133">Transmembrane helix</keyword>
<protein>
    <submittedName>
        <fullName evidence="3">Histidine kinase</fullName>
    </submittedName>
</protein>
<reference evidence="3 4" key="1">
    <citation type="submission" date="2017-11" db="EMBL/GenBank/DDBJ databases">
        <title>Genomic Encyclopedia of Archaeal and Bacterial Type Strains, Phase II (KMG-II): From Individual Species to Whole Genera.</title>
        <authorList>
            <person name="Goeker M."/>
        </authorList>
    </citation>
    <scope>NUCLEOTIDE SEQUENCE [LARGE SCALE GENOMIC DNA]</scope>
    <source>
        <strain evidence="3 4">DSM 28175</strain>
    </source>
</reference>
<organism evidence="3 4">
    <name type="scientific">Mucilaginibacter auburnensis</name>
    <dbReference type="NCBI Taxonomy" id="1457233"/>
    <lineage>
        <taxon>Bacteria</taxon>
        <taxon>Pseudomonadati</taxon>
        <taxon>Bacteroidota</taxon>
        <taxon>Sphingobacteriia</taxon>
        <taxon>Sphingobacteriales</taxon>
        <taxon>Sphingobacteriaceae</taxon>
        <taxon>Mucilaginibacter</taxon>
    </lineage>
</organism>
<dbReference type="Pfam" id="PF06580">
    <property type="entry name" value="His_kinase"/>
    <property type="match status" value="1"/>
</dbReference>
<dbReference type="Proteomes" id="UP000242687">
    <property type="component" value="Unassembled WGS sequence"/>
</dbReference>
<dbReference type="InterPro" id="IPR050640">
    <property type="entry name" value="Bact_2-comp_sensor_kinase"/>
</dbReference>
<evidence type="ECO:0000313" key="4">
    <source>
        <dbReference type="Proteomes" id="UP000242687"/>
    </source>
</evidence>
<evidence type="ECO:0000313" key="3">
    <source>
        <dbReference type="EMBL" id="PJJ83609.1"/>
    </source>
</evidence>
<keyword evidence="1" id="KW-0812">Transmembrane</keyword>
<feature type="domain" description="Signal transduction histidine kinase internal region" evidence="2">
    <location>
        <begin position="158"/>
        <end position="237"/>
    </location>
</feature>
<dbReference type="OrthoDB" id="9792992at2"/>
<comment type="caution">
    <text evidence="3">The sequence shown here is derived from an EMBL/GenBank/DDBJ whole genome shotgun (WGS) entry which is preliminary data.</text>
</comment>
<name>A0A2H9VS41_9SPHI</name>
<feature type="transmembrane region" description="Helical" evidence="1">
    <location>
        <begin position="9"/>
        <end position="27"/>
    </location>
</feature>
<evidence type="ECO:0000256" key="1">
    <source>
        <dbReference type="SAM" id="Phobius"/>
    </source>
</evidence>
<dbReference type="PANTHER" id="PTHR34220:SF7">
    <property type="entry name" value="SENSOR HISTIDINE KINASE YPDA"/>
    <property type="match status" value="1"/>
</dbReference>
<keyword evidence="1" id="KW-0472">Membrane</keyword>
<keyword evidence="3" id="KW-0808">Transferase</keyword>
<evidence type="ECO:0000259" key="2">
    <source>
        <dbReference type="Pfam" id="PF06580"/>
    </source>
</evidence>
<dbReference type="GO" id="GO:0016020">
    <property type="term" value="C:membrane"/>
    <property type="evidence" value="ECO:0007669"/>
    <property type="project" value="InterPro"/>
</dbReference>
<sequence length="352" mass="40377">MKATLIRHLIFWTANILVITIIFGAQIGHYIIALPAVLMVMPVHALYFYTLTYYIIPRYFFGKRYLLLCLSSVICIVVAGLLFRSVDILAVDPYFFDLSKNPDNHFKWHIPEGTFFEKLLEPASLASAFIGSNSVVWIGVSVKAVKMWYDKREAATQAELSFLKSQIHPHFLFNTLNNLYVLALDRSAKTPGVIMGLSGILRYMLYECHADLVLLKDDVEILHNYISLEKIRYEDRLDLNVHINESISTQKIAPLLLLPLVENAFKHGVSNTEDEPWITIELKVKDQHLTFKVSNSKSQKITTSHQVHFDKIGLQNVRKRLEMLYPGRHRLAVHEEDDVFIATLHLELGKDA</sequence>
<feature type="transmembrane region" description="Helical" evidence="1">
    <location>
        <begin position="33"/>
        <end position="56"/>
    </location>
</feature>
<dbReference type="RefSeq" id="WP_100339859.1">
    <property type="nucleotide sequence ID" value="NZ_PGFJ01000001.1"/>
</dbReference>
<keyword evidence="3" id="KW-0418">Kinase</keyword>
<dbReference type="Gene3D" id="3.30.565.10">
    <property type="entry name" value="Histidine kinase-like ATPase, C-terminal domain"/>
    <property type="match status" value="1"/>
</dbReference>
<dbReference type="PANTHER" id="PTHR34220">
    <property type="entry name" value="SENSOR HISTIDINE KINASE YPDA"/>
    <property type="match status" value="1"/>
</dbReference>
<keyword evidence="4" id="KW-1185">Reference proteome</keyword>
<dbReference type="SUPFAM" id="SSF55874">
    <property type="entry name" value="ATPase domain of HSP90 chaperone/DNA topoisomerase II/histidine kinase"/>
    <property type="match status" value="1"/>
</dbReference>